<proteinExistence type="predicted"/>
<dbReference type="Proteomes" id="UP000075880">
    <property type="component" value="Unassembled WGS sequence"/>
</dbReference>
<organism evidence="1 2">
    <name type="scientific">Anopheles atroparvus</name>
    <name type="common">European mosquito</name>
    <dbReference type="NCBI Taxonomy" id="41427"/>
    <lineage>
        <taxon>Eukaryota</taxon>
        <taxon>Metazoa</taxon>
        <taxon>Ecdysozoa</taxon>
        <taxon>Arthropoda</taxon>
        <taxon>Hexapoda</taxon>
        <taxon>Insecta</taxon>
        <taxon>Pterygota</taxon>
        <taxon>Neoptera</taxon>
        <taxon>Endopterygota</taxon>
        <taxon>Diptera</taxon>
        <taxon>Nematocera</taxon>
        <taxon>Culicoidea</taxon>
        <taxon>Culicidae</taxon>
        <taxon>Anophelinae</taxon>
        <taxon>Anopheles</taxon>
    </lineage>
</organism>
<dbReference type="AlphaFoldDB" id="A0AAG5D3V1"/>
<dbReference type="EnsemblMetazoa" id="ENSAATROPT005717">
    <property type="protein sequence ID" value="ENSAATROPP005288"/>
    <property type="gene ID" value="ENSAATROPG004607"/>
</dbReference>
<name>A0AAG5D3V1_ANOAO</name>
<reference evidence="1" key="1">
    <citation type="submission" date="2024-04" db="UniProtKB">
        <authorList>
            <consortium name="EnsemblMetazoa"/>
        </authorList>
    </citation>
    <scope>IDENTIFICATION</scope>
    <source>
        <strain evidence="1">EBRO</strain>
    </source>
</reference>
<accession>A0AAG5D3V1</accession>
<evidence type="ECO:0000313" key="1">
    <source>
        <dbReference type="EnsemblMetazoa" id="ENSAATROPP005288"/>
    </source>
</evidence>
<sequence length="67" mass="7342">GPLSTAHLTACFGKSGGKRNRPGVSIRELCLFHFCTAPDTQNTRSPPYSIFFLSHNTRASISKEMSN</sequence>
<protein>
    <submittedName>
        <fullName evidence="1">Uncharacterized protein</fullName>
    </submittedName>
</protein>
<evidence type="ECO:0000313" key="2">
    <source>
        <dbReference type="Proteomes" id="UP000075880"/>
    </source>
</evidence>
<keyword evidence="2" id="KW-1185">Reference proteome</keyword>